<sequence length="274" mass="28090">MTSEATLGVIAGAGRLPELVVQAARDAGRDVFVVVLDGAGDPARFADVPHAQIRIGAAGRIIAALKAAGVRDLVMAGGVKRPSFATVMPDARGARLLARVATRIGQGDDALLKAVVADLESEGFRVVGADQIAGGLDAPPGLWGRHVPDDQARLDIRRGLEVVQALGRLDIGQAVVVQQGVVLGVEAIEGTEALIARCGALARPGPRPVLVKTAKPGQERRVDWPTIGTDTIDQLRAAGFAGLALGAGRVLVLDRPAIIAAADGAGLFVTGEMS</sequence>
<dbReference type="GeneID" id="97241792"/>
<dbReference type="EMBL" id="LPZR01000164">
    <property type="protein sequence ID" value="KYO51908.1"/>
    <property type="molecule type" value="Genomic_DNA"/>
</dbReference>
<evidence type="ECO:0000259" key="1">
    <source>
        <dbReference type="Pfam" id="PF06230"/>
    </source>
</evidence>
<reference evidence="3 4" key="1">
    <citation type="submission" date="2015-12" db="EMBL/GenBank/DDBJ databases">
        <title>Genome sequence of Tistrella mobilis MCCC 1A02139.</title>
        <authorList>
            <person name="Lu L."/>
            <person name="Lai Q."/>
            <person name="Shao Z."/>
            <person name="Qian P."/>
        </authorList>
    </citation>
    <scope>NUCLEOTIDE SEQUENCE [LARGE SCALE GENOMIC DNA]</scope>
    <source>
        <strain evidence="3 4">MCCC 1A02139</strain>
    </source>
</reference>
<dbReference type="InterPro" id="IPR041255">
    <property type="entry name" value="LpxI_N"/>
</dbReference>
<evidence type="ECO:0000259" key="2">
    <source>
        <dbReference type="Pfam" id="PF17930"/>
    </source>
</evidence>
<feature type="domain" description="LpxI N-terminal" evidence="2">
    <location>
        <begin position="7"/>
        <end position="134"/>
    </location>
</feature>
<dbReference type="InterPro" id="IPR053174">
    <property type="entry name" value="LpxI"/>
</dbReference>
<name>A0A162KR16_9PROT</name>
<dbReference type="Gene3D" id="3.40.50.20">
    <property type="match status" value="1"/>
</dbReference>
<dbReference type="PANTHER" id="PTHR39962">
    <property type="entry name" value="BLL4848 PROTEIN"/>
    <property type="match status" value="1"/>
</dbReference>
<organism evidence="3 4">
    <name type="scientific">Tistrella mobilis</name>
    <dbReference type="NCBI Taxonomy" id="171437"/>
    <lineage>
        <taxon>Bacteria</taxon>
        <taxon>Pseudomonadati</taxon>
        <taxon>Pseudomonadota</taxon>
        <taxon>Alphaproteobacteria</taxon>
        <taxon>Geminicoccales</taxon>
        <taxon>Geminicoccaceae</taxon>
        <taxon>Tistrella</taxon>
    </lineage>
</organism>
<dbReference type="OrthoDB" id="9789836at2"/>
<dbReference type="Proteomes" id="UP000075787">
    <property type="component" value="Unassembled WGS sequence"/>
</dbReference>
<proteinExistence type="predicted"/>
<evidence type="ECO:0000313" key="3">
    <source>
        <dbReference type="EMBL" id="KYO51908.1"/>
    </source>
</evidence>
<dbReference type="Pfam" id="PF17930">
    <property type="entry name" value="LpxI_N"/>
    <property type="match status" value="1"/>
</dbReference>
<dbReference type="PANTHER" id="PTHR39962:SF1">
    <property type="entry name" value="LPXI FAMILY PROTEIN"/>
    <property type="match status" value="1"/>
</dbReference>
<dbReference type="RefSeq" id="WP_062765046.1">
    <property type="nucleotide sequence ID" value="NZ_CP121045.1"/>
</dbReference>
<protein>
    <submittedName>
        <fullName evidence="3">UDP-2,3-diacylglucosamine pyrophosphatase</fullName>
    </submittedName>
</protein>
<gene>
    <name evidence="3" type="ORF">AUP44_06775</name>
</gene>
<dbReference type="Pfam" id="PF06230">
    <property type="entry name" value="LpxI_C"/>
    <property type="match status" value="1"/>
</dbReference>
<dbReference type="InterPro" id="IPR010415">
    <property type="entry name" value="LpxI_C"/>
</dbReference>
<dbReference type="InterPro" id="IPR043167">
    <property type="entry name" value="LpxI_C_sf"/>
</dbReference>
<comment type="caution">
    <text evidence="3">The sequence shown here is derived from an EMBL/GenBank/DDBJ whole genome shotgun (WGS) entry which is preliminary data.</text>
</comment>
<accession>A0A162KR16</accession>
<dbReference type="Gene3D" id="3.40.140.80">
    <property type="match status" value="1"/>
</dbReference>
<feature type="domain" description="LpxI C-terminal" evidence="1">
    <location>
        <begin position="140"/>
        <end position="269"/>
    </location>
</feature>
<dbReference type="AlphaFoldDB" id="A0A162KR16"/>
<evidence type="ECO:0000313" key="4">
    <source>
        <dbReference type="Proteomes" id="UP000075787"/>
    </source>
</evidence>